<evidence type="ECO:0000256" key="7">
    <source>
        <dbReference type="RuleBase" id="RU363021"/>
    </source>
</evidence>
<comment type="subcellular location">
    <subcellularLocation>
        <location evidence="7">Mitochondrion inner membrane</location>
    </subcellularLocation>
    <subcellularLocation>
        <location evidence="1">Mitochondrion membrane</location>
    </subcellularLocation>
</comment>
<protein>
    <recommendedName>
        <fullName evidence="7">MICOS complex subunit</fullName>
    </recommendedName>
</protein>
<dbReference type="InterPro" id="IPR033182">
    <property type="entry name" value="MIC26/MIC27_animal"/>
</dbReference>
<keyword evidence="4" id="KW-1133">Transmembrane helix</keyword>
<dbReference type="EMBL" id="CACRXK020000117">
    <property type="protein sequence ID" value="CAB3978481.1"/>
    <property type="molecule type" value="Genomic_DNA"/>
</dbReference>
<accession>A0A6S7FW93</accession>
<dbReference type="InterPro" id="IPR019166">
    <property type="entry name" value="MIC26/MIC27"/>
</dbReference>
<evidence type="ECO:0000256" key="4">
    <source>
        <dbReference type="ARBA" id="ARBA00022989"/>
    </source>
</evidence>
<name>A0A6S7FW93_PARCT</name>
<feature type="region of interest" description="Disordered" evidence="8">
    <location>
        <begin position="465"/>
        <end position="492"/>
    </location>
</feature>
<gene>
    <name evidence="9" type="ORF">PACLA_8A000420</name>
</gene>
<feature type="compositionally biased region" description="Basic and acidic residues" evidence="8">
    <location>
        <begin position="1"/>
        <end position="20"/>
    </location>
</feature>
<keyword evidence="7" id="KW-0999">Mitochondrion inner membrane</keyword>
<evidence type="ECO:0000256" key="3">
    <source>
        <dbReference type="ARBA" id="ARBA00022692"/>
    </source>
</evidence>
<dbReference type="GO" id="GO:0061617">
    <property type="term" value="C:MICOS complex"/>
    <property type="evidence" value="ECO:0007669"/>
    <property type="project" value="UniProtKB-UniRule"/>
</dbReference>
<evidence type="ECO:0000313" key="10">
    <source>
        <dbReference type="Proteomes" id="UP001152795"/>
    </source>
</evidence>
<dbReference type="GO" id="GO:0042407">
    <property type="term" value="P:cristae formation"/>
    <property type="evidence" value="ECO:0007669"/>
    <property type="project" value="InterPro"/>
</dbReference>
<evidence type="ECO:0000313" key="9">
    <source>
        <dbReference type="EMBL" id="CAB3978481.1"/>
    </source>
</evidence>
<dbReference type="Proteomes" id="UP001152795">
    <property type="component" value="Unassembled WGS sequence"/>
</dbReference>
<keyword evidence="5 7" id="KW-0496">Mitochondrion</keyword>
<evidence type="ECO:0000256" key="2">
    <source>
        <dbReference type="ARBA" id="ARBA00010904"/>
    </source>
</evidence>
<keyword evidence="6" id="KW-0472">Membrane</keyword>
<feature type="region of interest" description="Disordered" evidence="8">
    <location>
        <begin position="1"/>
        <end position="26"/>
    </location>
</feature>
<dbReference type="OrthoDB" id="10368853at2759"/>
<keyword evidence="3" id="KW-0812">Transmembrane</keyword>
<sequence length="847" mass="92307">MQLEIYDKPEDQSKSSKPDDYPPTSLEEQISKGRQFVWKHSDKVKNVTDSSAEGAKTFWGKTKEFATNIQTDQTLQLKTGAIAAATLTGILVAGRGRRPLRRVFFAGTLGTATAAVCYPGKAASTAKSAYHKLASYVSDGKPSSKAQKVQFDENIDQFRSGETLMLEEAIILSEMLYEELLKWLHVEEIHLADVMAICNEVVQEVFLGISEDFEIQTGGYVSAEHAPHASSDVVLDAKDVTQRLVQEVLDSINEDIEIQTGGVVTGVPTIALDSTVLAKDISTAVTKALERDVASGSTDQYLFSSPAGLSRVVCEEYTKCVDAAIRSQVPTGKCHVIINSTNLAAKTAAEIKVVVDGLKNSRSVLVSSSRPGNTSDSAQVTEQVASKLLSHIEQGIRKSDGKDYAFSEASKIVRKASEEATKAIASDVQGSGQAVKDRKTRVALDLAKKVGEEVIEAINEDIEIQTGSGLRGPSDGKPKPPRKPPTPVTKDDAATLDGIMYSPMYVPGFDHIADAIIEEVSESLHGRGVVVHELDHMAHVTMKEILAGVSEDIEIQTGGWAGREHKPHAVLDGKSLVRRIADEVLQAIEEDMNIQTGGKLERKRDLYFDSERLAKNIVDSVMGEVNRDIKETGASTPYLFSDTKELGQLALKELQNNIDQAAIGIGRNVGRVHVDVDALSEEVGMQLKDRIEERYIRSNSIGELRDREVAIVDFGEIRKSVGAIMKRNLTENALVSPRPGNEPVHVVKEWGELTKGVVETMTKAIQEDIEIQTGGAKLGKSPRVVIDARGLMTSVIEEITEAVQEDFDIQTGRGFRSDESKARDEKPRGEPGQSEPEDKDMYSTRSS</sequence>
<evidence type="ECO:0000256" key="1">
    <source>
        <dbReference type="ARBA" id="ARBA00004325"/>
    </source>
</evidence>
<dbReference type="AlphaFoldDB" id="A0A6S7FW93"/>
<reference evidence="9" key="1">
    <citation type="submission" date="2020-04" db="EMBL/GenBank/DDBJ databases">
        <authorList>
            <person name="Alioto T."/>
            <person name="Alioto T."/>
            <person name="Gomez Garrido J."/>
        </authorList>
    </citation>
    <scope>NUCLEOTIDE SEQUENCE</scope>
    <source>
        <strain evidence="9">A484AB</strain>
    </source>
</reference>
<evidence type="ECO:0000256" key="6">
    <source>
        <dbReference type="ARBA" id="ARBA00023136"/>
    </source>
</evidence>
<feature type="compositionally biased region" description="Basic and acidic residues" evidence="8">
    <location>
        <begin position="815"/>
        <end position="829"/>
    </location>
</feature>
<comment type="function">
    <text evidence="7">Component of the MICOS complex, a large protein complex of the mitochondrial inner membrane that plays crucial roles in the maintenance of crista junctions, inner membrane architecture, and formation of contact sites to the outer membrane.</text>
</comment>
<feature type="region of interest" description="Disordered" evidence="8">
    <location>
        <begin position="807"/>
        <end position="847"/>
    </location>
</feature>
<keyword evidence="10" id="KW-1185">Reference proteome</keyword>
<comment type="caution">
    <text evidence="9">The sequence shown here is derived from an EMBL/GenBank/DDBJ whole genome shotgun (WGS) entry which is preliminary data.</text>
</comment>
<evidence type="ECO:0000256" key="8">
    <source>
        <dbReference type="SAM" id="MobiDB-lite"/>
    </source>
</evidence>
<comment type="similarity">
    <text evidence="2">Belongs to the apolipoprotein O/MICOS complex subunit Mic27 family.</text>
</comment>
<dbReference type="PANTHER" id="PTHR14564">
    <property type="entry name" value="MICOS COMPLEX SUBUNIT MIC26 / MIC27 FAMILY MEMBER"/>
    <property type="match status" value="1"/>
</dbReference>
<organism evidence="9 10">
    <name type="scientific">Paramuricea clavata</name>
    <name type="common">Red gorgonian</name>
    <name type="synonym">Violescent sea-whip</name>
    <dbReference type="NCBI Taxonomy" id="317549"/>
    <lineage>
        <taxon>Eukaryota</taxon>
        <taxon>Metazoa</taxon>
        <taxon>Cnidaria</taxon>
        <taxon>Anthozoa</taxon>
        <taxon>Octocorallia</taxon>
        <taxon>Malacalcyonacea</taxon>
        <taxon>Plexauridae</taxon>
        <taxon>Paramuricea</taxon>
    </lineage>
</organism>
<comment type="subunit">
    <text evidence="7">Component of the mitochondrial contact site and cristae organizing system (MICOS) complex.</text>
</comment>
<evidence type="ECO:0000256" key="5">
    <source>
        <dbReference type="ARBA" id="ARBA00023128"/>
    </source>
</evidence>
<dbReference type="Pfam" id="PF09769">
    <property type="entry name" value="ApoO"/>
    <property type="match status" value="1"/>
</dbReference>
<proteinExistence type="inferred from homology"/>